<evidence type="ECO:0000313" key="2">
    <source>
        <dbReference type="Proteomes" id="UP000634136"/>
    </source>
</evidence>
<sequence length="39" mass="4451">MENHKEGEGVAAKWNSAEKNIGVKCAPIWDLFWPFGYLN</sequence>
<dbReference type="EMBL" id="JAAIUW010000012">
    <property type="protein sequence ID" value="KAF7807241.1"/>
    <property type="molecule type" value="Genomic_DNA"/>
</dbReference>
<comment type="caution">
    <text evidence="1">The sequence shown here is derived from an EMBL/GenBank/DDBJ whole genome shotgun (WGS) entry which is preliminary data.</text>
</comment>
<keyword evidence="2" id="KW-1185">Reference proteome</keyword>
<accession>A0A834SPH0</accession>
<name>A0A834SPH0_9FABA</name>
<protein>
    <submittedName>
        <fullName evidence="1">Uncharacterized protein</fullName>
    </submittedName>
</protein>
<dbReference type="AlphaFoldDB" id="A0A834SPH0"/>
<evidence type="ECO:0000313" key="1">
    <source>
        <dbReference type="EMBL" id="KAF7807241.1"/>
    </source>
</evidence>
<gene>
    <name evidence="1" type="ORF">G2W53_039402</name>
</gene>
<dbReference type="Proteomes" id="UP000634136">
    <property type="component" value="Unassembled WGS sequence"/>
</dbReference>
<reference evidence="1" key="1">
    <citation type="submission" date="2020-09" db="EMBL/GenBank/DDBJ databases">
        <title>Genome-Enabled Discovery of Anthraquinone Biosynthesis in Senna tora.</title>
        <authorList>
            <person name="Kang S.-H."/>
            <person name="Pandey R.P."/>
            <person name="Lee C.-M."/>
            <person name="Sim J.-S."/>
            <person name="Jeong J.-T."/>
            <person name="Choi B.-S."/>
            <person name="Jung M."/>
            <person name="Ginzburg D."/>
            <person name="Zhao K."/>
            <person name="Won S.Y."/>
            <person name="Oh T.-J."/>
            <person name="Yu Y."/>
            <person name="Kim N.-H."/>
            <person name="Lee O.R."/>
            <person name="Lee T.-H."/>
            <person name="Bashyal P."/>
            <person name="Kim T.-S."/>
            <person name="Lee W.-H."/>
            <person name="Kawkins C."/>
            <person name="Kim C.-K."/>
            <person name="Kim J.S."/>
            <person name="Ahn B.O."/>
            <person name="Rhee S.Y."/>
            <person name="Sohng J.K."/>
        </authorList>
    </citation>
    <scope>NUCLEOTIDE SEQUENCE</scope>
    <source>
        <tissue evidence="1">Leaf</tissue>
    </source>
</reference>
<proteinExistence type="predicted"/>
<organism evidence="1 2">
    <name type="scientific">Senna tora</name>
    <dbReference type="NCBI Taxonomy" id="362788"/>
    <lineage>
        <taxon>Eukaryota</taxon>
        <taxon>Viridiplantae</taxon>
        <taxon>Streptophyta</taxon>
        <taxon>Embryophyta</taxon>
        <taxon>Tracheophyta</taxon>
        <taxon>Spermatophyta</taxon>
        <taxon>Magnoliopsida</taxon>
        <taxon>eudicotyledons</taxon>
        <taxon>Gunneridae</taxon>
        <taxon>Pentapetalae</taxon>
        <taxon>rosids</taxon>
        <taxon>fabids</taxon>
        <taxon>Fabales</taxon>
        <taxon>Fabaceae</taxon>
        <taxon>Caesalpinioideae</taxon>
        <taxon>Cassia clade</taxon>
        <taxon>Senna</taxon>
    </lineage>
</organism>